<gene>
    <name evidence="2" type="ORF">ACFPOB_03870</name>
</gene>
<evidence type="ECO:0000256" key="1">
    <source>
        <dbReference type="SAM" id="SignalP"/>
    </source>
</evidence>
<reference evidence="3" key="1">
    <citation type="journal article" date="2019" name="Int. J. Syst. Evol. Microbiol.">
        <title>The Global Catalogue of Microorganisms (GCM) 10K type strain sequencing project: providing services to taxonomists for standard genome sequencing and annotation.</title>
        <authorList>
            <consortium name="The Broad Institute Genomics Platform"/>
            <consortium name="The Broad Institute Genome Sequencing Center for Infectious Disease"/>
            <person name="Wu L."/>
            <person name="Ma J."/>
        </authorList>
    </citation>
    <scope>NUCLEOTIDE SEQUENCE [LARGE SCALE GENOMIC DNA]</scope>
    <source>
        <strain evidence="3">NCAIM B.01391</strain>
    </source>
</reference>
<evidence type="ECO:0000313" key="2">
    <source>
        <dbReference type="EMBL" id="MFC5418696.1"/>
    </source>
</evidence>
<dbReference type="EMBL" id="JBHSLW010000005">
    <property type="protein sequence ID" value="MFC5418696.1"/>
    <property type="molecule type" value="Genomic_DNA"/>
</dbReference>
<sequence length="392" mass="41762">MPARSALMTPLLLALAAPALAQTATTTAAPAASEPAGAGQAPDACRLLPQADLEALFPGRPITAKGPTLSPIHRGPQYAESCMYSVKLPSPTSKLDHARFASLTVIRWDGVAKGRETPAQAFASLKGTREKVAADPRLTLKLEPLSGIGDEAFQETNSSGVVIRARKDDLIYAISLDLYSEQTAPNALALAKQAAARWRAGTGMVDAPQQIAANSAVTVPADTRPSSVAPVEQWPDACALLTPAEVKAAFPEMSVGEPRKLMGKITHESRENRQEALPNPIGCQFDAKRTIEKDGKRTVELNQIQVSVRNVAANEELSKRWFQSAIKVSDAKTPVAGLGDEAALDIMNRIHIRKGLTTVDVRVSGGERDQALHDQAKARVGELAKIVASRLK</sequence>
<dbReference type="RefSeq" id="WP_377796012.1">
    <property type="nucleotide sequence ID" value="NZ_JBHSLW010000005.1"/>
</dbReference>
<keyword evidence="1" id="KW-0732">Signal</keyword>
<evidence type="ECO:0000313" key="3">
    <source>
        <dbReference type="Proteomes" id="UP001596053"/>
    </source>
</evidence>
<dbReference type="Proteomes" id="UP001596053">
    <property type="component" value="Unassembled WGS sequence"/>
</dbReference>
<keyword evidence="3" id="KW-1185">Reference proteome</keyword>
<feature type="signal peptide" evidence="1">
    <location>
        <begin position="1"/>
        <end position="21"/>
    </location>
</feature>
<feature type="chain" id="PRO_5046871621" evidence="1">
    <location>
        <begin position="22"/>
        <end position="392"/>
    </location>
</feature>
<protein>
    <submittedName>
        <fullName evidence="2">Uncharacterized protein</fullName>
    </submittedName>
</protein>
<organism evidence="2 3">
    <name type="scientific">Bosea eneae</name>
    <dbReference type="NCBI Taxonomy" id="151454"/>
    <lineage>
        <taxon>Bacteria</taxon>
        <taxon>Pseudomonadati</taxon>
        <taxon>Pseudomonadota</taxon>
        <taxon>Alphaproteobacteria</taxon>
        <taxon>Hyphomicrobiales</taxon>
        <taxon>Boseaceae</taxon>
        <taxon>Bosea</taxon>
    </lineage>
</organism>
<comment type="caution">
    <text evidence="2">The sequence shown here is derived from an EMBL/GenBank/DDBJ whole genome shotgun (WGS) entry which is preliminary data.</text>
</comment>
<accession>A0ABW0IK86</accession>
<name>A0ABW0IK86_9HYPH</name>
<proteinExistence type="predicted"/>